<evidence type="ECO:0000259" key="4">
    <source>
        <dbReference type="Pfam" id="PF01420"/>
    </source>
</evidence>
<dbReference type="EMBL" id="JTJJ01000033">
    <property type="protein sequence ID" value="KHJ68319.1"/>
    <property type="molecule type" value="Genomic_DNA"/>
</dbReference>
<dbReference type="CDD" id="cd16961">
    <property type="entry name" value="RMtype1_S_TRD-CR_like"/>
    <property type="match status" value="1"/>
</dbReference>
<protein>
    <recommendedName>
        <fullName evidence="4">Type I restriction modification DNA specificity domain-containing protein</fullName>
    </recommendedName>
</protein>
<organism evidence="5 6">
    <name type="scientific">Pantoea rodasii</name>
    <dbReference type="NCBI Taxonomy" id="1076549"/>
    <lineage>
        <taxon>Bacteria</taxon>
        <taxon>Pseudomonadati</taxon>
        <taxon>Pseudomonadota</taxon>
        <taxon>Gammaproteobacteria</taxon>
        <taxon>Enterobacterales</taxon>
        <taxon>Erwiniaceae</taxon>
        <taxon>Pantoea</taxon>
    </lineage>
</organism>
<name>A0A0B1R6S5_9GAMM</name>
<dbReference type="AlphaFoldDB" id="A0A0B1R6S5"/>
<feature type="domain" description="Type I restriction modification DNA specificity" evidence="4">
    <location>
        <begin position="62"/>
        <end position="160"/>
    </location>
</feature>
<comment type="caution">
    <text evidence="5">The sequence shown here is derived from an EMBL/GenBank/DDBJ whole genome shotgun (WGS) entry which is preliminary data.</text>
</comment>
<dbReference type="Pfam" id="PF01420">
    <property type="entry name" value="Methylase_S"/>
    <property type="match status" value="1"/>
</dbReference>
<dbReference type="PANTHER" id="PTHR30408:SF12">
    <property type="entry name" value="TYPE I RESTRICTION ENZYME MJAVIII SPECIFICITY SUBUNIT"/>
    <property type="match status" value="1"/>
</dbReference>
<dbReference type="Proteomes" id="UP000030853">
    <property type="component" value="Unassembled WGS sequence"/>
</dbReference>
<dbReference type="SUPFAM" id="SSF116734">
    <property type="entry name" value="DNA methylase specificity domain"/>
    <property type="match status" value="1"/>
</dbReference>
<dbReference type="Gene3D" id="3.90.220.20">
    <property type="entry name" value="DNA methylase specificity domains"/>
    <property type="match status" value="1"/>
</dbReference>
<dbReference type="GO" id="GO:0009307">
    <property type="term" value="P:DNA restriction-modification system"/>
    <property type="evidence" value="ECO:0007669"/>
    <property type="project" value="UniProtKB-KW"/>
</dbReference>
<keyword evidence="3" id="KW-0238">DNA-binding</keyword>
<reference evidence="5 6" key="1">
    <citation type="submission" date="2014-11" db="EMBL/GenBank/DDBJ databases">
        <title>Genome sequencing of Pantoea rodasii ND03.</title>
        <authorList>
            <person name="Muhamad Yunos N.Y."/>
            <person name="Chan K.-G."/>
        </authorList>
    </citation>
    <scope>NUCLEOTIDE SEQUENCE [LARGE SCALE GENOMIC DNA]</scope>
    <source>
        <strain evidence="5 6">ND03</strain>
    </source>
</reference>
<evidence type="ECO:0000256" key="1">
    <source>
        <dbReference type="ARBA" id="ARBA00010923"/>
    </source>
</evidence>
<dbReference type="GO" id="GO:0003677">
    <property type="term" value="F:DNA binding"/>
    <property type="evidence" value="ECO:0007669"/>
    <property type="project" value="UniProtKB-KW"/>
</dbReference>
<evidence type="ECO:0000256" key="3">
    <source>
        <dbReference type="ARBA" id="ARBA00023125"/>
    </source>
</evidence>
<evidence type="ECO:0000256" key="2">
    <source>
        <dbReference type="ARBA" id="ARBA00022747"/>
    </source>
</evidence>
<proteinExistence type="inferred from homology"/>
<gene>
    <name evidence="5" type="ORF">QU24_09965</name>
</gene>
<evidence type="ECO:0000313" key="6">
    <source>
        <dbReference type="Proteomes" id="UP000030853"/>
    </source>
</evidence>
<keyword evidence="2" id="KW-0680">Restriction system</keyword>
<evidence type="ECO:0000313" key="5">
    <source>
        <dbReference type="EMBL" id="KHJ68319.1"/>
    </source>
</evidence>
<comment type="similarity">
    <text evidence="1">Belongs to the type-I restriction system S methylase family.</text>
</comment>
<accession>A0A0B1R6S5</accession>
<dbReference type="InterPro" id="IPR000055">
    <property type="entry name" value="Restrct_endonuc_typeI_TRD"/>
</dbReference>
<sequence>MHKIVTLESVAETRLGMPFKSAIQDAGEQGSCYLIQTKDIGLDGILDLGALTSVIPEGNPEKHYLFPHDILLRLRGPVFSAGIIEGNLGKPIITSNQLAVIRCNENLILPHYLHWYINSISGSKHIHSLSEGTNISKINSKTVSKLNIKLPTLEEQDKIGLINRNWIKQKVTYNSLIQNGDVLFDIICEDIINRGGFENE</sequence>
<dbReference type="PANTHER" id="PTHR30408">
    <property type="entry name" value="TYPE-1 RESTRICTION ENZYME ECOKI SPECIFICITY PROTEIN"/>
    <property type="match status" value="1"/>
</dbReference>
<dbReference type="InterPro" id="IPR052021">
    <property type="entry name" value="Type-I_RS_S_subunit"/>
</dbReference>
<dbReference type="RefSeq" id="WP_039330564.1">
    <property type="nucleotide sequence ID" value="NZ_JTJJ01000033.1"/>
</dbReference>
<dbReference type="InterPro" id="IPR044946">
    <property type="entry name" value="Restrct_endonuc_typeI_TRD_sf"/>
</dbReference>